<evidence type="ECO:0000313" key="5">
    <source>
        <dbReference type="EMBL" id="MFD1364105.1"/>
    </source>
</evidence>
<dbReference type="InterPro" id="IPR000182">
    <property type="entry name" value="GNAT_dom"/>
</dbReference>
<feature type="compositionally biased region" description="Low complexity" evidence="3">
    <location>
        <begin position="299"/>
        <end position="309"/>
    </location>
</feature>
<keyword evidence="2" id="KW-0012">Acyltransferase</keyword>
<feature type="domain" description="N-acetyltransferase" evidence="4">
    <location>
        <begin position="9"/>
        <end position="140"/>
    </location>
</feature>
<evidence type="ECO:0000256" key="1">
    <source>
        <dbReference type="ARBA" id="ARBA00022679"/>
    </source>
</evidence>
<dbReference type="RefSeq" id="WP_317793978.1">
    <property type="nucleotide sequence ID" value="NZ_AP028461.1"/>
</dbReference>
<dbReference type="CDD" id="cd04301">
    <property type="entry name" value="NAT_SF"/>
    <property type="match status" value="2"/>
</dbReference>
<keyword evidence="6" id="KW-1185">Reference proteome</keyword>
<name>A0ABW4A090_9ACTN</name>
<proteinExistence type="predicted"/>
<organism evidence="5 6">
    <name type="scientific">Actinoplanes sichuanensis</name>
    <dbReference type="NCBI Taxonomy" id="512349"/>
    <lineage>
        <taxon>Bacteria</taxon>
        <taxon>Bacillati</taxon>
        <taxon>Actinomycetota</taxon>
        <taxon>Actinomycetes</taxon>
        <taxon>Micromonosporales</taxon>
        <taxon>Micromonosporaceae</taxon>
        <taxon>Actinoplanes</taxon>
    </lineage>
</organism>
<dbReference type="InterPro" id="IPR016181">
    <property type="entry name" value="Acyl_CoA_acyltransferase"/>
</dbReference>
<dbReference type="Gene3D" id="3.40.630.30">
    <property type="match status" value="1"/>
</dbReference>
<evidence type="ECO:0000256" key="2">
    <source>
        <dbReference type="ARBA" id="ARBA00023315"/>
    </source>
</evidence>
<comment type="caution">
    <text evidence="5">The sequence shown here is derived from an EMBL/GenBank/DDBJ whole genome shotgun (WGS) entry which is preliminary data.</text>
</comment>
<dbReference type="InterPro" id="IPR050832">
    <property type="entry name" value="Bact_Acetyltransf"/>
</dbReference>
<evidence type="ECO:0000256" key="3">
    <source>
        <dbReference type="SAM" id="MobiDB-lite"/>
    </source>
</evidence>
<accession>A0ABW4A090</accession>
<evidence type="ECO:0000259" key="4">
    <source>
        <dbReference type="PROSITE" id="PS51186"/>
    </source>
</evidence>
<dbReference type="SUPFAM" id="SSF55729">
    <property type="entry name" value="Acyl-CoA N-acyltransferases (Nat)"/>
    <property type="match status" value="1"/>
</dbReference>
<dbReference type="PANTHER" id="PTHR43877">
    <property type="entry name" value="AMINOALKYLPHOSPHONATE N-ACETYLTRANSFERASE-RELATED-RELATED"/>
    <property type="match status" value="1"/>
</dbReference>
<dbReference type="PROSITE" id="PS51186">
    <property type="entry name" value="GNAT"/>
    <property type="match status" value="2"/>
</dbReference>
<gene>
    <name evidence="5" type="ORF">ACFQ5G_01975</name>
</gene>
<feature type="domain" description="N-acetyltransferase" evidence="4">
    <location>
        <begin position="145"/>
        <end position="292"/>
    </location>
</feature>
<dbReference type="Proteomes" id="UP001597183">
    <property type="component" value="Unassembled WGS sequence"/>
</dbReference>
<evidence type="ECO:0000313" key="6">
    <source>
        <dbReference type="Proteomes" id="UP001597183"/>
    </source>
</evidence>
<dbReference type="EMBL" id="JBHTMK010000004">
    <property type="protein sequence ID" value="MFD1364105.1"/>
    <property type="molecule type" value="Genomic_DNA"/>
</dbReference>
<reference evidence="6" key="1">
    <citation type="journal article" date="2019" name="Int. J. Syst. Evol. Microbiol.">
        <title>The Global Catalogue of Microorganisms (GCM) 10K type strain sequencing project: providing services to taxonomists for standard genome sequencing and annotation.</title>
        <authorList>
            <consortium name="The Broad Institute Genomics Platform"/>
            <consortium name="The Broad Institute Genome Sequencing Center for Infectious Disease"/>
            <person name="Wu L."/>
            <person name="Ma J."/>
        </authorList>
    </citation>
    <scope>NUCLEOTIDE SEQUENCE [LARGE SCALE GENOMIC DNA]</scope>
    <source>
        <strain evidence="6">CCM 7526</strain>
    </source>
</reference>
<dbReference type="Pfam" id="PF00583">
    <property type="entry name" value="Acetyltransf_1"/>
    <property type="match status" value="2"/>
</dbReference>
<keyword evidence="1" id="KW-0808">Transferase</keyword>
<feature type="region of interest" description="Disordered" evidence="3">
    <location>
        <begin position="290"/>
        <end position="309"/>
    </location>
</feature>
<sequence length="309" mass="33720">MEGDAKATGSIRVAESDADLQLFARIRLAASPREWPVPPRREPDRLMLLWRDVGCGLAARSDLADSVTVQIYVDPAARRAGIGRALWDRLTVHARTFGRPFVFCTVDEQSADGVAFAARRGLAEVAREVEARRRISHEAPPAALPGIEVVTIAERPELLEAAWHAVGADGCADIPLPSPLSMTVEDWIEEEATVPDGSFVAIEDGRIVGYAGMLKDEHGLTTVARSHRGRGIATHLKLRQLAWASAAGVPELVSYTQGVNHGMRRVNEKLGYRIQPAWLKMQGPLPAIQPAMRSRRASRSSSESPPSHR</sequence>
<protein>
    <submittedName>
        <fullName evidence="5">GNAT family N-acetyltransferase</fullName>
    </submittedName>
</protein>